<dbReference type="SMART" id="SM00692">
    <property type="entry name" value="DM3"/>
    <property type="match status" value="1"/>
</dbReference>
<keyword evidence="3" id="KW-0479">Metal-binding</keyword>
<dbReference type="InterPro" id="IPR025398">
    <property type="entry name" value="DUF4371"/>
</dbReference>
<proteinExistence type="predicted"/>
<dbReference type="InterPro" id="IPR038441">
    <property type="entry name" value="THAP_Znf_sf"/>
</dbReference>
<name>A0A8J5NBX5_HOMAM</name>
<evidence type="ECO:0000256" key="4">
    <source>
        <dbReference type="ARBA" id="ARBA00022771"/>
    </source>
</evidence>
<evidence type="ECO:0000313" key="10">
    <source>
        <dbReference type="EMBL" id="KAG7176606.1"/>
    </source>
</evidence>
<organism evidence="10 11">
    <name type="scientific">Homarus americanus</name>
    <name type="common">American lobster</name>
    <dbReference type="NCBI Taxonomy" id="6706"/>
    <lineage>
        <taxon>Eukaryota</taxon>
        <taxon>Metazoa</taxon>
        <taxon>Ecdysozoa</taxon>
        <taxon>Arthropoda</taxon>
        <taxon>Crustacea</taxon>
        <taxon>Multicrustacea</taxon>
        <taxon>Malacostraca</taxon>
        <taxon>Eumalacostraca</taxon>
        <taxon>Eucarida</taxon>
        <taxon>Decapoda</taxon>
        <taxon>Pleocyemata</taxon>
        <taxon>Astacidea</taxon>
        <taxon>Nephropoidea</taxon>
        <taxon>Nephropidae</taxon>
        <taxon>Homarus</taxon>
    </lineage>
</organism>
<feature type="non-terminal residue" evidence="10">
    <location>
        <position position="1276"/>
    </location>
</feature>
<comment type="subunit">
    <text evidence="1">Self-associates forming complexes of several hundred monomers.</text>
</comment>
<dbReference type="Gene3D" id="6.20.210.20">
    <property type="entry name" value="THAP domain"/>
    <property type="match status" value="1"/>
</dbReference>
<keyword evidence="5" id="KW-0862">Zinc</keyword>
<accession>A0A8J5NBX5</accession>
<feature type="domain" description="THAP-type" evidence="9">
    <location>
        <begin position="1"/>
        <end position="86"/>
    </location>
</feature>
<reference evidence="10" key="1">
    <citation type="journal article" date="2021" name="Sci. Adv.">
        <title>The American lobster genome reveals insights on longevity, neural, and immune adaptations.</title>
        <authorList>
            <person name="Polinski J.M."/>
            <person name="Zimin A.V."/>
            <person name="Clark K.F."/>
            <person name="Kohn A.B."/>
            <person name="Sadowski N."/>
            <person name="Timp W."/>
            <person name="Ptitsyn A."/>
            <person name="Khanna P."/>
            <person name="Romanova D.Y."/>
            <person name="Williams P."/>
            <person name="Greenwood S.J."/>
            <person name="Moroz L.L."/>
            <person name="Walt D.R."/>
            <person name="Bodnar A.G."/>
        </authorList>
    </citation>
    <scope>NUCLEOTIDE SEQUENCE</scope>
    <source>
        <strain evidence="10">GMGI-L3</strain>
    </source>
</reference>
<dbReference type="PANTHER" id="PTHR45749">
    <property type="match status" value="1"/>
</dbReference>
<comment type="function">
    <text evidence="7">Involved in transvection phenomena (= synapsis-dependent gene expression), where the synaptic pairing of chromosomes carrying genes with which zeste interacts influences the expression of these genes. Zeste binds to DNA and stimulates transcription from a nearby promoter.</text>
</comment>
<evidence type="ECO:0000256" key="2">
    <source>
        <dbReference type="ARBA" id="ARBA00016807"/>
    </source>
</evidence>
<dbReference type="Proteomes" id="UP000747542">
    <property type="component" value="Unassembled WGS sequence"/>
</dbReference>
<dbReference type="SMART" id="SM00980">
    <property type="entry name" value="THAP"/>
    <property type="match status" value="1"/>
</dbReference>
<dbReference type="InterPro" id="IPR006612">
    <property type="entry name" value="THAP_Znf"/>
</dbReference>
<keyword evidence="4 8" id="KW-0863">Zinc-finger</keyword>
<dbReference type="GO" id="GO:0003677">
    <property type="term" value="F:DNA binding"/>
    <property type="evidence" value="ECO:0007669"/>
    <property type="project" value="UniProtKB-UniRule"/>
</dbReference>
<dbReference type="InterPro" id="IPR006580">
    <property type="entry name" value="Znf_TTF"/>
</dbReference>
<evidence type="ECO:0000259" key="9">
    <source>
        <dbReference type="PROSITE" id="PS50950"/>
    </source>
</evidence>
<dbReference type="AlphaFoldDB" id="A0A8J5NBX5"/>
<sequence length="1276" mass="145673">MPYCCADDCRNGEGSGRSFFRFPRNPEQRKIWESRVGREGWRSTLTTVLCSDHFVKTDYEVDPDLLSSFCTRRQPRLKKDAVPSVFMCNKEIPTSTQVETKEAVTIKQEIDIKFVEVKEENCHTSEEDLQFTRVERDLIDNDSLVFVDVKEEILEPIVKQEDSEVFVIDGCAGEVPGDSCMIEADKHKKRLSCSESLYHTETITSESTLRDWPTLTEMTNQKMKKESSKYTLKKPATGEGQPLIPPKYDELITSAASLKSVELEFEDCQLDSLAPSADASIILQESELGNIFIAMERLCILNLAQRMTNIKTKLPISDSLTIRVLAHVIMRLGVDRLHVISADEERRLLGQLEHEAESGPLPPHLISLHHILSVRCLKPKQAELASSPSLLKPTICGVKSLPLTKNAPPLTKKEKECLIEIIKEFKGIIDIKSSAAIFRKTATWKDIAMRFNTSTGNTKSSRQVRKIWEGIRNRAKKNYFRKKQKQAEPNKGLLPALMDLKSSEVLPLIEEELELPANSRDCDTSLHVEGGLQESGNHEVALHNLSHHAKMPESRDCEMLPMPDIGDIPHQPKTAAFPKRMFGKTYPVSRGFQPSWFERWPWIHYDETYDKAFCYECIKAYKQNLISKAVIEPSFIARGFSNWKNASSKRSGFQGHERSDCHKEAMGLEINISKTTKDWDENNREMAINRKNLLKIFSNMQFLARQGLVPWGDGDIDSNFNQLCQLHSEDDPQLLAWITEKLDKCTVAEMMTEILQGMSLRVLRHIAASVQDTEFFSILADRITDLSNKEHLVVCVRWVDNKLKAHEEFIGFKALENLDAFTMKTVIKDLLLQMNLSLEHARGQCYDGHSPTMGEMKSVAELMKQCEPRCLYFDCYNHSLNLASVECIMKVKLIKEALETTHEITKLIKRSTKNDARLEKMKEDMKEDSKESSDLYMLCPRRWTVRAKALTCVTENYSLLKELWSWSLDHCTDTQMKTIIRGIYAHMLQFDFFFGLTLAEYLLQHADSLSTTLQKQSLSAAEGQSVAALSIATLTSLQTEDKFELFWANVSAKAKENYIEEPKLPQHTHHFEDEQATPKYQDTPKRLYRAVYNDAIHLLVSCVMDRLERYDYKIYKSCEQLLLKAASGLDYTDDFCSVTSFYLSDFVEEDLQTQLSTLTHNMSHLGAVTLSVVLTYLRSLSLSQQQQISQVIKLAKLILIMPTTNAISKHSFSSRKRIKTFLTTSSRSCSNDLMVLYVHRERTSSLSLIEVGNEYISRSEDTLNMFGIFVPSDLAT</sequence>
<gene>
    <name evidence="10" type="primary">Zmym1-L6</name>
    <name evidence="10" type="ORF">Hamer_G015411</name>
</gene>
<comment type="caution">
    <text evidence="10">The sequence shown here is derived from an EMBL/GenBank/DDBJ whole genome shotgun (WGS) entry which is preliminary data.</text>
</comment>
<protein>
    <recommendedName>
        <fullName evidence="2">Regulatory protein zeste</fullName>
    </recommendedName>
</protein>
<evidence type="ECO:0000256" key="7">
    <source>
        <dbReference type="ARBA" id="ARBA00025466"/>
    </source>
</evidence>
<keyword evidence="6 8" id="KW-0238">DNA-binding</keyword>
<keyword evidence="11" id="KW-1185">Reference proteome</keyword>
<evidence type="ECO:0000256" key="3">
    <source>
        <dbReference type="ARBA" id="ARBA00022723"/>
    </source>
</evidence>
<evidence type="ECO:0000256" key="1">
    <source>
        <dbReference type="ARBA" id="ARBA00011764"/>
    </source>
</evidence>
<dbReference type="GO" id="GO:0008270">
    <property type="term" value="F:zinc ion binding"/>
    <property type="evidence" value="ECO:0007669"/>
    <property type="project" value="UniProtKB-KW"/>
</dbReference>
<dbReference type="Pfam" id="PF14291">
    <property type="entry name" value="DUF4371"/>
    <property type="match status" value="1"/>
</dbReference>
<dbReference type="Pfam" id="PF13873">
    <property type="entry name" value="Myb_DNA-bind_5"/>
    <property type="match status" value="1"/>
</dbReference>
<dbReference type="InterPro" id="IPR028002">
    <property type="entry name" value="Myb_DNA-bind_5"/>
</dbReference>
<dbReference type="SUPFAM" id="SSF57716">
    <property type="entry name" value="Glucocorticoid receptor-like (DNA-binding domain)"/>
    <property type="match status" value="1"/>
</dbReference>
<evidence type="ECO:0000313" key="11">
    <source>
        <dbReference type="Proteomes" id="UP000747542"/>
    </source>
</evidence>
<dbReference type="EMBL" id="JAHLQT010003055">
    <property type="protein sequence ID" value="KAG7176606.1"/>
    <property type="molecule type" value="Genomic_DNA"/>
</dbReference>
<dbReference type="SMART" id="SM00597">
    <property type="entry name" value="ZnF_TTF"/>
    <property type="match status" value="1"/>
</dbReference>
<dbReference type="Pfam" id="PF05485">
    <property type="entry name" value="THAP"/>
    <property type="match status" value="1"/>
</dbReference>
<dbReference type="PROSITE" id="PS50950">
    <property type="entry name" value="ZF_THAP"/>
    <property type="match status" value="1"/>
</dbReference>
<evidence type="ECO:0000256" key="8">
    <source>
        <dbReference type="PROSITE-ProRule" id="PRU00309"/>
    </source>
</evidence>
<evidence type="ECO:0000256" key="5">
    <source>
        <dbReference type="ARBA" id="ARBA00022833"/>
    </source>
</evidence>
<evidence type="ECO:0000256" key="6">
    <source>
        <dbReference type="ARBA" id="ARBA00023125"/>
    </source>
</evidence>
<dbReference type="PANTHER" id="PTHR45749:SF14">
    <property type="entry name" value="TTF-TYPE DOMAIN-CONTAINING PROTEIN"/>
    <property type="match status" value="1"/>
</dbReference>